<dbReference type="RefSeq" id="WP_004032404.1">
    <property type="nucleotide sequence ID" value="NZ_CAABOX010000003.1"/>
</dbReference>
<keyword evidence="1" id="KW-0472">Membrane</keyword>
<feature type="transmembrane region" description="Helical" evidence="1">
    <location>
        <begin position="37"/>
        <end position="59"/>
    </location>
</feature>
<feature type="transmembrane region" description="Helical" evidence="1">
    <location>
        <begin position="71"/>
        <end position="92"/>
    </location>
</feature>
<evidence type="ECO:0000313" key="2">
    <source>
        <dbReference type="EMBL" id="ATZ59056.1"/>
    </source>
</evidence>
<dbReference type="GO" id="GO:0022857">
    <property type="term" value="F:transmembrane transporter activity"/>
    <property type="evidence" value="ECO:0007669"/>
    <property type="project" value="UniProtKB-UniRule"/>
</dbReference>
<feature type="transmembrane region" description="Helical" evidence="1">
    <location>
        <begin position="112"/>
        <end position="132"/>
    </location>
</feature>
<proteinExistence type="inferred from homology"/>
<keyword evidence="1" id="KW-1133">Transmembrane helix</keyword>
<comment type="subcellular location">
    <subcellularLocation>
        <location evidence="1">Cell membrane</location>
        <topology evidence="1">Multi-pass membrane protein</topology>
    </subcellularLocation>
</comment>
<dbReference type="Proteomes" id="UP000232133">
    <property type="component" value="Chromosome"/>
</dbReference>
<dbReference type="InterPro" id="IPR003744">
    <property type="entry name" value="YhhQ"/>
</dbReference>
<dbReference type="GO" id="GO:0005886">
    <property type="term" value="C:plasma membrane"/>
    <property type="evidence" value="ECO:0007669"/>
    <property type="project" value="UniProtKB-SubCell"/>
</dbReference>
<dbReference type="EMBL" id="CP017803">
    <property type="protein sequence ID" value="ATZ59056.1"/>
    <property type="molecule type" value="Genomic_DNA"/>
</dbReference>
<comment type="similarity">
    <text evidence="1">Belongs to the vitamin uptake transporter (VUT/ECF) (TC 2.A.88) family. Q precursor transporter subfamily.</text>
</comment>
<protein>
    <recommendedName>
        <fullName evidence="1">Probable queuosine precursor transporter</fullName>
        <shortName evidence="1">Q precursor transporter</shortName>
    </recommendedName>
</protein>
<evidence type="ECO:0000256" key="1">
    <source>
        <dbReference type="HAMAP-Rule" id="MF_02088"/>
    </source>
</evidence>
<dbReference type="NCBIfam" id="TIGR00697">
    <property type="entry name" value="queuosine precursor transporter"/>
    <property type="match status" value="1"/>
</dbReference>
<keyword evidence="1" id="KW-0813">Transport</keyword>
<feature type="transmembrane region" description="Helical" evidence="1">
    <location>
        <begin position="12"/>
        <end position="31"/>
    </location>
</feature>
<dbReference type="PANTHER" id="PTHR34300">
    <property type="entry name" value="QUEUOSINE PRECURSOR TRANSPORTER-RELATED"/>
    <property type="match status" value="1"/>
</dbReference>
<accession>A0A2H4U4L3</accession>
<keyword evidence="1" id="KW-1003">Cell membrane</keyword>
<dbReference type="HAMAP" id="MF_02088">
    <property type="entry name" value="Q_prec_transport"/>
    <property type="match status" value="1"/>
</dbReference>
<comment type="function">
    <text evidence="1">Involved in the import of queuosine (Q) precursors, required for Q precursor salvage.</text>
</comment>
<gene>
    <name evidence="2" type="ORF">BK798_00825</name>
</gene>
<dbReference type="Pfam" id="PF02592">
    <property type="entry name" value="Vut_1"/>
    <property type="match status" value="1"/>
</dbReference>
<evidence type="ECO:0000313" key="3">
    <source>
        <dbReference type="Proteomes" id="UP000232133"/>
    </source>
</evidence>
<reference evidence="3" key="1">
    <citation type="submission" date="2016-10" db="EMBL/GenBank/DDBJ databases">
        <authorList>
            <person name="Kim B.-C."/>
            <person name="Jeong H."/>
        </authorList>
    </citation>
    <scope>NUCLEOTIDE SEQUENCE [LARGE SCALE GENOMIC DNA]</scope>
    <source>
        <strain evidence="3">KB11</strain>
    </source>
</reference>
<organism evidence="2 3">
    <name type="scientific">Methanobrevibacter smithii</name>
    <dbReference type="NCBI Taxonomy" id="2173"/>
    <lineage>
        <taxon>Archaea</taxon>
        <taxon>Methanobacteriati</taxon>
        <taxon>Methanobacteriota</taxon>
        <taxon>Methanomada group</taxon>
        <taxon>Methanobacteria</taxon>
        <taxon>Methanobacteriales</taxon>
        <taxon>Methanobacteriaceae</taxon>
        <taxon>Methanobrevibacter</taxon>
    </lineage>
</organism>
<dbReference type="AlphaFoldDB" id="A0A2H4U4L3"/>
<name>A0A2H4U4L3_METSM</name>
<dbReference type="PANTHER" id="PTHR34300:SF2">
    <property type="entry name" value="QUEUOSINE PRECURSOR TRANSPORTER-RELATED"/>
    <property type="match status" value="1"/>
</dbReference>
<sequence length="212" mass="23691">MFGNSDLKKTDLYAILVGIFCASLIVSNIIASKTFELYWVSLPCAVIIFPIIYIVNDVLAECYGYQKARMAIYLGFFMNLIAVICYNITMFLPAPAYFTADAAFHTVLGSTLRLLIASFIAYLVGSLINAKLMVYLKYKNEEKLFFRCIASTFAGEGMDAIIFITIGFLGTMPLFALLTMIVAQALFKTAYEVVVYPVTRKVIQNVKALDDY</sequence>
<keyword evidence="1" id="KW-0812">Transmembrane</keyword>
<dbReference type="GeneID" id="35117878"/>